<protein>
    <submittedName>
        <fullName evidence="1">Uncharacterized protein</fullName>
    </submittedName>
</protein>
<organism evidence="1 2">
    <name type="scientific">Tanacetum coccineum</name>
    <dbReference type="NCBI Taxonomy" id="301880"/>
    <lineage>
        <taxon>Eukaryota</taxon>
        <taxon>Viridiplantae</taxon>
        <taxon>Streptophyta</taxon>
        <taxon>Embryophyta</taxon>
        <taxon>Tracheophyta</taxon>
        <taxon>Spermatophyta</taxon>
        <taxon>Magnoliopsida</taxon>
        <taxon>eudicotyledons</taxon>
        <taxon>Gunneridae</taxon>
        <taxon>Pentapetalae</taxon>
        <taxon>asterids</taxon>
        <taxon>campanulids</taxon>
        <taxon>Asterales</taxon>
        <taxon>Asteraceae</taxon>
        <taxon>Asteroideae</taxon>
        <taxon>Anthemideae</taxon>
        <taxon>Anthemidinae</taxon>
        <taxon>Tanacetum</taxon>
    </lineage>
</organism>
<accession>A0ABQ5AQX9</accession>
<dbReference type="EMBL" id="BQNB010012468">
    <property type="protein sequence ID" value="GJT03927.1"/>
    <property type="molecule type" value="Genomic_DNA"/>
</dbReference>
<gene>
    <name evidence="1" type="ORF">Tco_0838389</name>
</gene>
<proteinExistence type="predicted"/>
<comment type="caution">
    <text evidence="1">The sequence shown here is derived from an EMBL/GenBank/DDBJ whole genome shotgun (WGS) entry which is preliminary data.</text>
</comment>
<reference evidence="1" key="1">
    <citation type="journal article" date="2022" name="Int. J. Mol. Sci.">
        <title>Draft Genome of Tanacetum Coccineum: Genomic Comparison of Closely Related Tanacetum-Family Plants.</title>
        <authorList>
            <person name="Yamashiro T."/>
            <person name="Shiraishi A."/>
            <person name="Nakayama K."/>
            <person name="Satake H."/>
        </authorList>
    </citation>
    <scope>NUCLEOTIDE SEQUENCE</scope>
</reference>
<evidence type="ECO:0000313" key="2">
    <source>
        <dbReference type="Proteomes" id="UP001151760"/>
    </source>
</evidence>
<name>A0ABQ5AQX9_9ASTR</name>
<keyword evidence="2" id="KW-1185">Reference proteome</keyword>
<reference evidence="1" key="2">
    <citation type="submission" date="2022-01" db="EMBL/GenBank/DDBJ databases">
        <authorList>
            <person name="Yamashiro T."/>
            <person name="Shiraishi A."/>
            <person name="Satake H."/>
            <person name="Nakayama K."/>
        </authorList>
    </citation>
    <scope>NUCLEOTIDE SEQUENCE</scope>
</reference>
<dbReference type="Proteomes" id="UP001151760">
    <property type="component" value="Unassembled WGS sequence"/>
</dbReference>
<sequence length="496" mass="55169">MDSESAHMVAASKVPMLKPEVIKNGNSAPKTTVVEGVEKVIPPTTVKEKAQTRLEVKARSTLMMGIPNEYQLKFNSIKDAKSLLETIEKRFGDVNQKLLRSLSPEWNTHAVVWRNKPELETMSMDDLYNNLKVYEPEVKGTSSLSTNTQNIAFVSSNSTNSTNGAINTAYGATTSTKHPQLDNEDLQQINHDDLKEMDLRWQMAMLTMRSRRFLKKTGRKLTVNGIETIRNRESTRRSVPVEITTSNALILCDGLGDYDWSDQAEKGPTNYALMAYSSLSSDSEFNVDKLENASKSLNKIIESQIVDNCKKGLGYNAVPPPLTRNFMPPKHDLSGLEEFVNEPTVNEPIVKKSVVKTSKAKASANKPKVVRKNNRAPIIEDWVSDSEEEDMPQAKKEKKTIKSSFAKIKFVKSKEQGKSPRKTTIKQGLGFYDLVAYINIRGVCDASDGAVNISGPSGELDGTPTLPDGRDMTKTVETYLVSTKVSFPMALKFFRG</sequence>
<evidence type="ECO:0000313" key="1">
    <source>
        <dbReference type="EMBL" id="GJT03927.1"/>
    </source>
</evidence>